<keyword evidence="5" id="KW-0732">Signal</keyword>
<reference evidence="9" key="2">
    <citation type="submission" date="2021-12" db="EMBL/GenBank/DDBJ databases">
        <title>Resequencing data analysis of finger millet.</title>
        <authorList>
            <person name="Hatakeyama M."/>
            <person name="Aluri S."/>
            <person name="Balachadran M.T."/>
            <person name="Sivarajan S.R."/>
            <person name="Poveda L."/>
            <person name="Shimizu-Inatsugi R."/>
            <person name="Schlapbach R."/>
            <person name="Sreeman S.M."/>
            <person name="Shimizu K.K."/>
        </authorList>
    </citation>
    <scope>NUCLEOTIDE SEQUENCE</scope>
</reference>
<evidence type="ECO:0000259" key="8">
    <source>
        <dbReference type="PROSITE" id="PS51387"/>
    </source>
</evidence>
<dbReference type="PANTHER" id="PTHR13878:SF117">
    <property type="entry name" value="OS08G0519100 PROTEIN"/>
    <property type="match status" value="1"/>
</dbReference>
<dbReference type="InterPro" id="IPR050432">
    <property type="entry name" value="FAD-linked_Oxidoreductases_BP"/>
</dbReference>
<dbReference type="Proteomes" id="UP001054889">
    <property type="component" value="Unassembled WGS sequence"/>
</dbReference>
<dbReference type="FunFam" id="3.30.465.10:FF:000033">
    <property type="entry name" value="L-gulonolactone oxidase 5"/>
    <property type="match status" value="1"/>
</dbReference>
<dbReference type="GO" id="GO:0050105">
    <property type="term" value="F:L-gulonolactone oxidase activity"/>
    <property type="evidence" value="ECO:0007669"/>
    <property type="project" value="UniProtKB-EC"/>
</dbReference>
<evidence type="ECO:0000256" key="3">
    <source>
        <dbReference type="ARBA" id="ARBA00013121"/>
    </source>
</evidence>
<dbReference type="PANTHER" id="PTHR13878">
    <property type="entry name" value="GULONOLACTONE OXIDASE"/>
    <property type="match status" value="1"/>
</dbReference>
<comment type="similarity">
    <text evidence="2">Belongs to the oxygen-dependent FAD-linked oxidoreductase family.</text>
</comment>
<name>A0AAV5D674_ELECO</name>
<reference evidence="9" key="1">
    <citation type="journal article" date="2018" name="DNA Res.">
        <title>Multiple hybrid de novo genome assembly of finger millet, an orphan allotetraploid crop.</title>
        <authorList>
            <person name="Hatakeyama M."/>
            <person name="Aluri S."/>
            <person name="Balachadran M.T."/>
            <person name="Sivarajan S.R."/>
            <person name="Patrignani A."/>
            <person name="Gruter S."/>
            <person name="Poveda L."/>
            <person name="Shimizu-Inatsugi R."/>
            <person name="Baeten J."/>
            <person name="Francoijs K.J."/>
            <person name="Nataraja K.N."/>
            <person name="Reddy Y.A.N."/>
            <person name="Phadnis S."/>
            <person name="Ravikumar R.L."/>
            <person name="Schlapbach R."/>
            <person name="Sreeman S.M."/>
            <person name="Shimizu K.K."/>
        </authorList>
    </citation>
    <scope>NUCLEOTIDE SEQUENCE</scope>
</reference>
<evidence type="ECO:0000256" key="7">
    <source>
        <dbReference type="ARBA" id="ARBA00048083"/>
    </source>
</evidence>
<dbReference type="InterPro" id="IPR055154">
    <property type="entry name" value="GULLO2-like_C"/>
</dbReference>
<dbReference type="PROSITE" id="PS51387">
    <property type="entry name" value="FAD_PCMH"/>
    <property type="match status" value="1"/>
</dbReference>
<keyword evidence="10" id="KW-1185">Reference proteome</keyword>
<accession>A0AAV5D674</accession>
<dbReference type="EC" id="1.1.3.8" evidence="3"/>
<dbReference type="GO" id="GO:0071949">
    <property type="term" value="F:FAD binding"/>
    <property type="evidence" value="ECO:0007669"/>
    <property type="project" value="InterPro"/>
</dbReference>
<evidence type="ECO:0000256" key="2">
    <source>
        <dbReference type="ARBA" id="ARBA00005466"/>
    </source>
</evidence>
<sequence>MHYCILLVSPPVYLAGATAPPPVVHCSKSGGTADCTVTNAYGAFPDRSTCHAARAAFPSSEGELLAVVANATASGTKMKVATRFSHSVPKLACPGGNRGLIVSTNALSSVVSVDAARRRVTVEGGVTLGQLIDVAGRAGLAVPHTPYWLGLTVGGLISTGAHGSSVWGKGSAVHERVVGMRVVTPAPASEGFAKVRVLNAGDPELDAAKVSLGVLGVISQITLELEPMFKRSVRFKRSVIRDVQRLRDVNPDSLCGLEVYNGILMRWRCASTAACRTGGRTIENAAFEGAVNKYGAARVAGFMKVKRAYDPDGLFSSEWSDQVLAGGGMSVVRDGCALEGLCVCSRDSHCAPAKGYFCRRGRVYKEARVCRRDDKF</sequence>
<comment type="pathway">
    <text evidence="1">Cofactor biosynthesis; L-ascorbate biosynthesis.</text>
</comment>
<keyword evidence="6" id="KW-0560">Oxidoreductase</keyword>
<dbReference type="InterPro" id="IPR036318">
    <property type="entry name" value="FAD-bd_PCMH-like_sf"/>
</dbReference>
<dbReference type="InterPro" id="IPR006094">
    <property type="entry name" value="Oxid_FAD_bind_N"/>
</dbReference>
<evidence type="ECO:0000256" key="1">
    <source>
        <dbReference type="ARBA" id="ARBA00005147"/>
    </source>
</evidence>
<evidence type="ECO:0000256" key="5">
    <source>
        <dbReference type="ARBA" id="ARBA00022729"/>
    </source>
</evidence>
<dbReference type="InterPro" id="IPR016169">
    <property type="entry name" value="FAD-bd_PCMH_sub2"/>
</dbReference>
<dbReference type="Pfam" id="PF22906">
    <property type="entry name" value="GULLO2-like_3rd"/>
    <property type="match status" value="1"/>
</dbReference>
<dbReference type="AlphaFoldDB" id="A0AAV5D674"/>
<dbReference type="EMBL" id="BQKI01000012">
    <property type="protein sequence ID" value="GJN06122.1"/>
    <property type="molecule type" value="Genomic_DNA"/>
</dbReference>
<dbReference type="GO" id="GO:0019853">
    <property type="term" value="P:L-ascorbic acid biosynthetic process"/>
    <property type="evidence" value="ECO:0007669"/>
    <property type="project" value="UniProtKB-KW"/>
</dbReference>
<feature type="domain" description="FAD-binding PCMH-type" evidence="8">
    <location>
        <begin position="48"/>
        <end position="228"/>
    </location>
</feature>
<comment type="caution">
    <text evidence="9">The sequence shown here is derived from an EMBL/GenBank/DDBJ whole genome shotgun (WGS) entry which is preliminary data.</text>
</comment>
<dbReference type="Pfam" id="PF01565">
    <property type="entry name" value="FAD_binding_4"/>
    <property type="match status" value="1"/>
</dbReference>
<protein>
    <recommendedName>
        <fullName evidence="3">L-gulonolactone oxidase</fullName>
        <ecNumber evidence="3">1.1.3.8</ecNumber>
    </recommendedName>
</protein>
<gene>
    <name evidence="9" type="primary">ga23816</name>
    <name evidence="9" type="ORF">PR202_ga23816</name>
</gene>
<evidence type="ECO:0000313" key="10">
    <source>
        <dbReference type="Proteomes" id="UP001054889"/>
    </source>
</evidence>
<keyword evidence="4" id="KW-0060">Ascorbate biosynthesis</keyword>
<evidence type="ECO:0000256" key="4">
    <source>
        <dbReference type="ARBA" id="ARBA00022644"/>
    </source>
</evidence>
<dbReference type="InterPro" id="IPR016166">
    <property type="entry name" value="FAD-bd_PCMH"/>
</dbReference>
<organism evidence="9 10">
    <name type="scientific">Eleusine coracana subsp. coracana</name>
    <dbReference type="NCBI Taxonomy" id="191504"/>
    <lineage>
        <taxon>Eukaryota</taxon>
        <taxon>Viridiplantae</taxon>
        <taxon>Streptophyta</taxon>
        <taxon>Embryophyta</taxon>
        <taxon>Tracheophyta</taxon>
        <taxon>Spermatophyta</taxon>
        <taxon>Magnoliopsida</taxon>
        <taxon>Liliopsida</taxon>
        <taxon>Poales</taxon>
        <taxon>Poaceae</taxon>
        <taxon>PACMAD clade</taxon>
        <taxon>Chloridoideae</taxon>
        <taxon>Cynodonteae</taxon>
        <taxon>Eleusininae</taxon>
        <taxon>Eleusine</taxon>
    </lineage>
</organism>
<comment type="catalytic activity">
    <reaction evidence="7">
        <text>L-gulono-1,4-lactone + O2 = L-ascorbate + H2O2 + H(+)</text>
        <dbReference type="Rhea" id="RHEA:32363"/>
        <dbReference type="ChEBI" id="CHEBI:15378"/>
        <dbReference type="ChEBI" id="CHEBI:15379"/>
        <dbReference type="ChEBI" id="CHEBI:16240"/>
        <dbReference type="ChEBI" id="CHEBI:17587"/>
        <dbReference type="ChEBI" id="CHEBI:38290"/>
        <dbReference type="EC" id="1.1.3.8"/>
    </reaction>
</comment>
<dbReference type="SUPFAM" id="SSF56176">
    <property type="entry name" value="FAD-binding/transporter-associated domain-like"/>
    <property type="match status" value="1"/>
</dbReference>
<dbReference type="Gene3D" id="3.30.465.10">
    <property type="match status" value="1"/>
</dbReference>
<evidence type="ECO:0000256" key="6">
    <source>
        <dbReference type="ARBA" id="ARBA00023002"/>
    </source>
</evidence>
<evidence type="ECO:0000313" key="9">
    <source>
        <dbReference type="EMBL" id="GJN06122.1"/>
    </source>
</evidence>
<proteinExistence type="inferred from homology"/>